<keyword evidence="2" id="KW-0812">Transmembrane</keyword>
<evidence type="ECO:0000313" key="9">
    <source>
        <dbReference type="EMBL" id="GMS88905.1"/>
    </source>
</evidence>
<evidence type="ECO:0000256" key="8">
    <source>
        <dbReference type="SAM" id="SignalP"/>
    </source>
</evidence>
<dbReference type="PANTHER" id="PTHR24270:SF62">
    <property type="entry name" value="LOW-DENSITY LIPOPROTEIN RECEPTOR-RELATED PROTEIN 2"/>
    <property type="match status" value="1"/>
</dbReference>
<dbReference type="Gene3D" id="4.10.400.10">
    <property type="entry name" value="Low-density Lipoprotein Receptor"/>
    <property type="match status" value="2"/>
</dbReference>
<feature type="disulfide bond" evidence="7">
    <location>
        <begin position="200"/>
        <end position="212"/>
    </location>
</feature>
<feature type="chain" id="PRO_5043899140" description="Lipoprotein receptor" evidence="8">
    <location>
        <begin position="17"/>
        <end position="285"/>
    </location>
</feature>
<comment type="caution">
    <text evidence="7">Lacks conserved residue(s) required for the propagation of feature annotation.</text>
</comment>
<keyword evidence="4" id="KW-1133">Transmembrane helix</keyword>
<dbReference type="CDD" id="cd00112">
    <property type="entry name" value="LDLa"/>
    <property type="match status" value="2"/>
</dbReference>
<proteinExistence type="predicted"/>
<dbReference type="Proteomes" id="UP001432027">
    <property type="component" value="Unassembled WGS sequence"/>
</dbReference>
<evidence type="ECO:0000256" key="5">
    <source>
        <dbReference type="ARBA" id="ARBA00023136"/>
    </source>
</evidence>
<dbReference type="InterPro" id="IPR050685">
    <property type="entry name" value="LDLR"/>
</dbReference>
<evidence type="ECO:0000256" key="1">
    <source>
        <dbReference type="ARBA" id="ARBA00004167"/>
    </source>
</evidence>
<name>A0AAV5T981_9BILA</name>
<dbReference type="PRINTS" id="PR00261">
    <property type="entry name" value="LDLRECEPTOR"/>
</dbReference>
<dbReference type="GO" id="GO:0016192">
    <property type="term" value="P:vesicle-mediated transport"/>
    <property type="evidence" value="ECO:0007669"/>
    <property type="project" value="UniProtKB-ARBA"/>
</dbReference>
<keyword evidence="8" id="KW-0732">Signal</keyword>
<dbReference type="Pfam" id="PF00057">
    <property type="entry name" value="Ldl_recept_a"/>
    <property type="match status" value="2"/>
</dbReference>
<keyword evidence="6 7" id="KW-1015">Disulfide bond</keyword>
<dbReference type="GO" id="GO:0005886">
    <property type="term" value="C:plasma membrane"/>
    <property type="evidence" value="ECO:0007669"/>
    <property type="project" value="TreeGrafter"/>
</dbReference>
<dbReference type="PANTHER" id="PTHR24270">
    <property type="entry name" value="LOW-DENSITY LIPOPROTEIN RECEPTOR-RELATED"/>
    <property type="match status" value="1"/>
</dbReference>
<reference evidence="9" key="1">
    <citation type="submission" date="2023-10" db="EMBL/GenBank/DDBJ databases">
        <title>Genome assembly of Pristionchus species.</title>
        <authorList>
            <person name="Yoshida K."/>
            <person name="Sommer R.J."/>
        </authorList>
    </citation>
    <scope>NUCLEOTIDE SEQUENCE</scope>
    <source>
        <strain evidence="9">RS0144</strain>
    </source>
</reference>
<keyword evidence="10" id="KW-1185">Reference proteome</keyword>
<evidence type="ECO:0000256" key="3">
    <source>
        <dbReference type="ARBA" id="ARBA00022737"/>
    </source>
</evidence>
<evidence type="ECO:0000256" key="7">
    <source>
        <dbReference type="PROSITE-ProRule" id="PRU00124"/>
    </source>
</evidence>
<evidence type="ECO:0000256" key="2">
    <source>
        <dbReference type="ARBA" id="ARBA00022692"/>
    </source>
</evidence>
<accession>A0AAV5T981</accession>
<feature type="disulfide bond" evidence="7">
    <location>
        <begin position="207"/>
        <end position="225"/>
    </location>
</feature>
<feature type="signal peptide" evidence="8">
    <location>
        <begin position="1"/>
        <end position="16"/>
    </location>
</feature>
<gene>
    <name evidence="9" type="ORF">PENTCL1PPCAC_11080</name>
</gene>
<evidence type="ECO:0000256" key="6">
    <source>
        <dbReference type="ARBA" id="ARBA00023157"/>
    </source>
</evidence>
<evidence type="ECO:0000313" key="10">
    <source>
        <dbReference type="Proteomes" id="UP001432027"/>
    </source>
</evidence>
<dbReference type="PROSITE" id="PS50068">
    <property type="entry name" value="LDLRA_2"/>
    <property type="match status" value="2"/>
</dbReference>
<comment type="caution">
    <text evidence="9">The sequence shown here is derived from an EMBL/GenBank/DDBJ whole genome shotgun (WGS) entry which is preliminary data.</text>
</comment>
<dbReference type="InterPro" id="IPR036055">
    <property type="entry name" value="LDL_receptor-like_sf"/>
</dbReference>
<comment type="subcellular location">
    <subcellularLocation>
        <location evidence="1">Membrane</location>
        <topology evidence="1">Single-pass membrane protein</topology>
    </subcellularLocation>
</comment>
<protein>
    <recommendedName>
        <fullName evidence="11">Lipoprotein receptor</fullName>
    </recommendedName>
</protein>
<dbReference type="InterPro" id="IPR002172">
    <property type="entry name" value="LDrepeatLR_classA_rpt"/>
</dbReference>
<dbReference type="EMBL" id="BTSX01000003">
    <property type="protein sequence ID" value="GMS88905.1"/>
    <property type="molecule type" value="Genomic_DNA"/>
</dbReference>
<organism evidence="9 10">
    <name type="scientific">Pristionchus entomophagus</name>
    <dbReference type="NCBI Taxonomy" id="358040"/>
    <lineage>
        <taxon>Eukaryota</taxon>
        <taxon>Metazoa</taxon>
        <taxon>Ecdysozoa</taxon>
        <taxon>Nematoda</taxon>
        <taxon>Chromadorea</taxon>
        <taxon>Rhabditida</taxon>
        <taxon>Rhabditina</taxon>
        <taxon>Diplogasteromorpha</taxon>
        <taxon>Diplogasteroidea</taxon>
        <taxon>Neodiplogasteridae</taxon>
        <taxon>Pristionchus</taxon>
    </lineage>
</organism>
<dbReference type="SMART" id="SM00192">
    <property type="entry name" value="LDLa"/>
    <property type="match status" value="2"/>
</dbReference>
<evidence type="ECO:0000256" key="4">
    <source>
        <dbReference type="ARBA" id="ARBA00022989"/>
    </source>
</evidence>
<keyword evidence="3" id="KW-0677">Repeat</keyword>
<dbReference type="AlphaFoldDB" id="A0AAV5T981"/>
<dbReference type="SUPFAM" id="SSF57424">
    <property type="entry name" value="LDL receptor-like module"/>
    <property type="match status" value="2"/>
</dbReference>
<keyword evidence="5" id="KW-0472">Membrane</keyword>
<evidence type="ECO:0008006" key="11">
    <source>
        <dbReference type="Google" id="ProtNLM"/>
    </source>
</evidence>
<sequence length="285" mass="30644">MTYILLVLLLPPSLLALSLLPPPLPPTVPAFARIVPINNQAYQLPADFYYACANGGCPDCPKGCPLGQQLCQMAGQRCPLCLRTPLPPHCLSTRWQRLCSSSPHALRCPHSPNCVLPHWLRDGVNDCGDGSDEDPCRSGMLRCMAEGDLSTTTSSTTSTTTTTKPLHEIVEERAGANETAEQLGALRSGENATFNMSVICESFEFQCGSGECMLAARLLDGKEDCEDGSDEEYCNTYGEACTFATKPCALQPDLPSFACGCPEGFIVLDRRCVNPSKIVVNASMG</sequence>